<reference evidence="1 2" key="1">
    <citation type="submission" date="2024-04" db="EMBL/GenBank/DDBJ databases">
        <authorList>
            <person name="Rising A."/>
            <person name="Reimegard J."/>
            <person name="Sonavane S."/>
            <person name="Akerstrom W."/>
            <person name="Nylinder S."/>
            <person name="Hedman E."/>
            <person name="Kallberg Y."/>
        </authorList>
    </citation>
    <scope>NUCLEOTIDE SEQUENCE [LARGE SCALE GENOMIC DNA]</scope>
</reference>
<evidence type="ECO:0000313" key="1">
    <source>
        <dbReference type="EMBL" id="CAL1266629.1"/>
    </source>
</evidence>
<accession>A0AAV1Z545</accession>
<proteinExistence type="predicted"/>
<comment type="caution">
    <text evidence="1">The sequence shown here is derived from an EMBL/GenBank/DDBJ whole genome shotgun (WGS) entry which is preliminary data.</text>
</comment>
<name>A0AAV1Z545_9ARAC</name>
<organism evidence="1 2">
    <name type="scientific">Larinioides sclopetarius</name>
    <dbReference type="NCBI Taxonomy" id="280406"/>
    <lineage>
        <taxon>Eukaryota</taxon>
        <taxon>Metazoa</taxon>
        <taxon>Ecdysozoa</taxon>
        <taxon>Arthropoda</taxon>
        <taxon>Chelicerata</taxon>
        <taxon>Arachnida</taxon>
        <taxon>Araneae</taxon>
        <taxon>Araneomorphae</taxon>
        <taxon>Entelegynae</taxon>
        <taxon>Araneoidea</taxon>
        <taxon>Araneidae</taxon>
        <taxon>Larinioides</taxon>
    </lineage>
</organism>
<sequence>MRVASTSGSSSQRKNLFFLSAPKGIEEPGEWSGVVCGSASAKPFKGTLKKNADDYRIEIQKLRFKDPCKFRSTYVARPALAPGMYSLSTSSNHLLLRLVAMETAGLLDESITKQPVHIRTDPITDHYDVEARPFASLKCRLRIVMSTQLDPMFEPQSYSGLNDFEIASNNY</sequence>
<dbReference type="EMBL" id="CAXIEN010000024">
    <property type="protein sequence ID" value="CAL1266629.1"/>
    <property type="molecule type" value="Genomic_DNA"/>
</dbReference>
<dbReference type="Proteomes" id="UP001497382">
    <property type="component" value="Unassembled WGS sequence"/>
</dbReference>
<protein>
    <submittedName>
        <fullName evidence="1">Uncharacterized protein</fullName>
    </submittedName>
</protein>
<gene>
    <name evidence="1" type="ORF">LARSCL_LOCUS3207</name>
</gene>
<dbReference type="AlphaFoldDB" id="A0AAV1Z545"/>
<keyword evidence="2" id="KW-1185">Reference proteome</keyword>
<evidence type="ECO:0000313" key="2">
    <source>
        <dbReference type="Proteomes" id="UP001497382"/>
    </source>
</evidence>